<dbReference type="PRINTS" id="PR00412">
    <property type="entry name" value="EPOXHYDRLASE"/>
</dbReference>
<dbReference type="InterPro" id="IPR029058">
    <property type="entry name" value="AB_hydrolase_fold"/>
</dbReference>
<keyword evidence="2" id="KW-0378">Hydrolase</keyword>
<gene>
    <name evidence="2" type="primary">dhaA_1</name>
    <name evidence="2" type="ORF">OJF2_56790</name>
</gene>
<dbReference type="KEGG" id="agv:OJF2_56790"/>
<dbReference type="InterPro" id="IPR000073">
    <property type="entry name" value="AB_hydrolase_1"/>
</dbReference>
<dbReference type="EMBL" id="CP042997">
    <property type="protein sequence ID" value="QEH37094.1"/>
    <property type="molecule type" value="Genomic_DNA"/>
</dbReference>
<dbReference type="Gene3D" id="3.40.50.1820">
    <property type="entry name" value="alpha/beta hydrolase"/>
    <property type="match status" value="1"/>
</dbReference>
<dbReference type="SUPFAM" id="SSF53474">
    <property type="entry name" value="alpha/beta-Hydrolases"/>
    <property type="match status" value="1"/>
</dbReference>
<dbReference type="Pfam" id="PF00561">
    <property type="entry name" value="Abhydrolase_1"/>
    <property type="match status" value="1"/>
</dbReference>
<dbReference type="PANTHER" id="PTHR43798:SF24">
    <property type="entry name" value="CIS-3-ALKYL-4-ALKYLOXETAN-2-ONE DECARBOXYLASE"/>
    <property type="match status" value="1"/>
</dbReference>
<dbReference type="Proteomes" id="UP000324233">
    <property type="component" value="Chromosome"/>
</dbReference>
<dbReference type="GO" id="GO:0016020">
    <property type="term" value="C:membrane"/>
    <property type="evidence" value="ECO:0007669"/>
    <property type="project" value="TreeGrafter"/>
</dbReference>
<reference evidence="2 3" key="1">
    <citation type="submission" date="2019-08" db="EMBL/GenBank/DDBJ databases">
        <title>Deep-cultivation of Planctomycetes and their phenomic and genomic characterization uncovers novel biology.</title>
        <authorList>
            <person name="Wiegand S."/>
            <person name="Jogler M."/>
            <person name="Boedeker C."/>
            <person name="Pinto D."/>
            <person name="Vollmers J."/>
            <person name="Rivas-Marin E."/>
            <person name="Kohn T."/>
            <person name="Peeters S.H."/>
            <person name="Heuer A."/>
            <person name="Rast P."/>
            <person name="Oberbeckmann S."/>
            <person name="Bunk B."/>
            <person name="Jeske O."/>
            <person name="Meyerdierks A."/>
            <person name="Storesund J.E."/>
            <person name="Kallscheuer N."/>
            <person name="Luecker S."/>
            <person name="Lage O.M."/>
            <person name="Pohl T."/>
            <person name="Merkel B.J."/>
            <person name="Hornburger P."/>
            <person name="Mueller R.-W."/>
            <person name="Bruemmer F."/>
            <person name="Labrenz M."/>
            <person name="Spormann A.M."/>
            <person name="Op den Camp H."/>
            <person name="Overmann J."/>
            <person name="Amann R."/>
            <person name="Jetten M.S.M."/>
            <person name="Mascher T."/>
            <person name="Medema M.H."/>
            <person name="Devos D.P."/>
            <person name="Kaster A.-K."/>
            <person name="Ovreas L."/>
            <person name="Rohde M."/>
            <person name="Galperin M.Y."/>
            <person name="Jogler C."/>
        </authorList>
    </citation>
    <scope>NUCLEOTIDE SEQUENCE [LARGE SCALE GENOMIC DNA]</scope>
    <source>
        <strain evidence="2 3">OJF2</strain>
    </source>
</reference>
<proteinExistence type="predicted"/>
<dbReference type="PRINTS" id="PR00111">
    <property type="entry name" value="ABHYDROLASE"/>
</dbReference>
<protein>
    <submittedName>
        <fullName evidence="2">Haloalkane dehalogenase</fullName>
        <ecNumber evidence="2">3.8.1.5</ecNumber>
    </submittedName>
</protein>
<evidence type="ECO:0000313" key="2">
    <source>
        <dbReference type="EMBL" id="QEH37094.1"/>
    </source>
</evidence>
<evidence type="ECO:0000313" key="3">
    <source>
        <dbReference type="Proteomes" id="UP000324233"/>
    </source>
</evidence>
<evidence type="ECO:0000259" key="1">
    <source>
        <dbReference type="Pfam" id="PF00561"/>
    </source>
</evidence>
<keyword evidence="3" id="KW-1185">Reference proteome</keyword>
<dbReference type="EC" id="3.8.1.5" evidence="2"/>
<organism evidence="2 3">
    <name type="scientific">Aquisphaera giovannonii</name>
    <dbReference type="NCBI Taxonomy" id="406548"/>
    <lineage>
        <taxon>Bacteria</taxon>
        <taxon>Pseudomonadati</taxon>
        <taxon>Planctomycetota</taxon>
        <taxon>Planctomycetia</taxon>
        <taxon>Isosphaerales</taxon>
        <taxon>Isosphaeraceae</taxon>
        <taxon>Aquisphaera</taxon>
    </lineage>
</organism>
<accession>A0A5B9WA05</accession>
<sequence length="313" mass="35268">MVTVGRRPFEARSAALKEFLDRHPGVDFDRDGVRLHYLDEGDGPPVVMVHGNPSWSFYYRRLAESLSPSHRVIVPDQIGCGLSDKPDDSRYAYTLQSRVDDLDRLLSSLGIGQQVSLVVHDWGGMIGMAYAARHPERIANLVVMNTAAFHMPRAKAFPLALRICRDTPMGAWAVRGLNAFARGTARIGCKRNPLASDVRVAYAAPYDTWANRIAIHRFVQDIPLRPGDRSYDLVSWVQDRLHSLADVPMLIAWGLKDFVFDRPFLDEWIRRFPRAKVLPFPEAGHYVLEDEADALIPAIRDFLGDATPGPRDR</sequence>
<dbReference type="PANTHER" id="PTHR43798">
    <property type="entry name" value="MONOACYLGLYCEROL LIPASE"/>
    <property type="match status" value="1"/>
</dbReference>
<feature type="domain" description="AB hydrolase-1" evidence="1">
    <location>
        <begin position="44"/>
        <end position="291"/>
    </location>
</feature>
<dbReference type="InterPro" id="IPR000639">
    <property type="entry name" value="Epox_hydrolase-like"/>
</dbReference>
<dbReference type="AlphaFoldDB" id="A0A5B9WA05"/>
<name>A0A5B9WA05_9BACT</name>
<dbReference type="InterPro" id="IPR050266">
    <property type="entry name" value="AB_hydrolase_sf"/>
</dbReference>
<dbReference type="OrthoDB" id="9775557at2"/>
<dbReference type="GO" id="GO:0018786">
    <property type="term" value="F:haloalkane dehalogenase activity"/>
    <property type="evidence" value="ECO:0007669"/>
    <property type="project" value="UniProtKB-EC"/>
</dbReference>